<evidence type="ECO:0000313" key="3">
    <source>
        <dbReference type="Proteomes" id="UP001222770"/>
    </source>
</evidence>
<dbReference type="RefSeq" id="WP_277280395.1">
    <property type="nucleotide sequence ID" value="NZ_JAROCY010000027.1"/>
</dbReference>
<dbReference type="InterPro" id="IPR011990">
    <property type="entry name" value="TPR-like_helical_dom_sf"/>
</dbReference>
<dbReference type="SMART" id="SM00028">
    <property type="entry name" value="TPR"/>
    <property type="match status" value="3"/>
</dbReference>
<organism evidence="2 3">
    <name type="scientific">Novosphingobium cyanobacteriorum</name>
    <dbReference type="NCBI Taxonomy" id="3024215"/>
    <lineage>
        <taxon>Bacteria</taxon>
        <taxon>Pseudomonadati</taxon>
        <taxon>Pseudomonadota</taxon>
        <taxon>Alphaproteobacteria</taxon>
        <taxon>Sphingomonadales</taxon>
        <taxon>Sphingomonadaceae</taxon>
        <taxon>Novosphingobium</taxon>
    </lineage>
</organism>
<name>A0ABT6CQA0_9SPHN</name>
<dbReference type="EMBL" id="JAROCY010000027">
    <property type="protein sequence ID" value="MDF8335433.1"/>
    <property type="molecule type" value="Genomic_DNA"/>
</dbReference>
<evidence type="ECO:0000256" key="1">
    <source>
        <dbReference type="PROSITE-ProRule" id="PRU00339"/>
    </source>
</evidence>
<dbReference type="Proteomes" id="UP001222770">
    <property type="component" value="Unassembled WGS sequence"/>
</dbReference>
<keyword evidence="1" id="KW-0802">TPR repeat</keyword>
<sequence>MKSLGIASLALAMVLAGCGQDPKASAEAARKHFAVHDFVAAQSDLAVALGAFPDDAGLIELHARNALMLGDGVAAGASLQKLATAKRPKDYALLVAEAALLRGRADDALQHLGADGSARAQRIRGLALLAKNDRAGAKAAFEAGLKAEPADPRLLAAAAKLALMGGDAVAARTMVDKALAADGGALDPMIADGIVSTAEGDLARALASYDKAAKAYPGNLAALTGKVGVLGDLGRIDEMEAALKAMPGNDPDGTVAYLTARAAAERGKWDKVREILQASEDKLTGRDDAVVLYARALIALGQPEQARARLAPLLTRNPDNLLVRREMAKAQIAGHDPAGAVQTLKVLARSKDAAVDDLRLLASAAKDAGDPDLATYEARARFPSPRALGAALTAGDAAMRAGNWGNAVKAYDQIMAGTDGKNALVLNNLAWAHSQLGNTAKALDYAKRAYAVAPDNPSVMDTYGWLLVQSGGDKAKALSLLRGAAAKAPANRTIRDHLRQAQQG</sequence>
<protein>
    <submittedName>
        <fullName evidence="2">Tetratricopeptide repeat protein</fullName>
    </submittedName>
</protein>
<dbReference type="PANTHER" id="PTHR12558:SF13">
    <property type="entry name" value="CELL DIVISION CYCLE PROTEIN 27 HOMOLOG"/>
    <property type="match status" value="1"/>
</dbReference>
<reference evidence="2 3" key="1">
    <citation type="submission" date="2023-03" db="EMBL/GenBank/DDBJ databases">
        <title>Novosphingobium cyanobacteriorum sp. nov., isolated from a eutrophic reservoir during the Microcystis bloom period.</title>
        <authorList>
            <person name="Kang M."/>
            <person name="Le V."/>
            <person name="Ko S.-R."/>
            <person name="Lee S.-A."/>
            <person name="Ahn C.-Y."/>
        </authorList>
    </citation>
    <scope>NUCLEOTIDE SEQUENCE [LARGE SCALE GENOMIC DNA]</scope>
    <source>
        <strain evidence="2 3">HBC54</strain>
    </source>
</reference>
<proteinExistence type="predicted"/>
<dbReference type="InterPro" id="IPR019734">
    <property type="entry name" value="TPR_rpt"/>
</dbReference>
<dbReference type="PROSITE" id="PS50005">
    <property type="entry name" value="TPR"/>
    <property type="match status" value="1"/>
</dbReference>
<keyword evidence="3" id="KW-1185">Reference proteome</keyword>
<gene>
    <name evidence="2" type="ORF">POM99_19675</name>
</gene>
<accession>A0ABT6CQA0</accession>
<dbReference type="Pfam" id="PF14559">
    <property type="entry name" value="TPR_19"/>
    <property type="match status" value="2"/>
</dbReference>
<dbReference type="Gene3D" id="1.25.40.10">
    <property type="entry name" value="Tetratricopeptide repeat domain"/>
    <property type="match status" value="2"/>
</dbReference>
<dbReference type="SUPFAM" id="SSF48452">
    <property type="entry name" value="TPR-like"/>
    <property type="match status" value="3"/>
</dbReference>
<feature type="repeat" description="TPR" evidence="1">
    <location>
        <begin position="423"/>
        <end position="456"/>
    </location>
</feature>
<dbReference type="PANTHER" id="PTHR12558">
    <property type="entry name" value="CELL DIVISION CYCLE 16,23,27"/>
    <property type="match status" value="1"/>
</dbReference>
<dbReference type="Pfam" id="PF13424">
    <property type="entry name" value="TPR_12"/>
    <property type="match status" value="1"/>
</dbReference>
<dbReference type="PROSITE" id="PS51257">
    <property type="entry name" value="PROKAR_LIPOPROTEIN"/>
    <property type="match status" value="1"/>
</dbReference>
<evidence type="ECO:0000313" key="2">
    <source>
        <dbReference type="EMBL" id="MDF8335433.1"/>
    </source>
</evidence>
<comment type="caution">
    <text evidence="2">The sequence shown here is derived from an EMBL/GenBank/DDBJ whole genome shotgun (WGS) entry which is preliminary data.</text>
</comment>